<evidence type="ECO:0000256" key="1">
    <source>
        <dbReference type="SAM" id="Phobius"/>
    </source>
</evidence>
<evidence type="ECO:0000259" key="2">
    <source>
        <dbReference type="Pfam" id="PF02517"/>
    </source>
</evidence>
<accession>A0A6J7KVX0</accession>
<feature type="transmembrane region" description="Helical" evidence="1">
    <location>
        <begin position="21"/>
        <end position="40"/>
    </location>
</feature>
<evidence type="ECO:0000313" key="4">
    <source>
        <dbReference type="EMBL" id="CAB4958519.1"/>
    </source>
</evidence>
<dbReference type="EMBL" id="CAFBPU010000019">
    <property type="protein sequence ID" value="CAB5032064.1"/>
    <property type="molecule type" value="Genomic_DNA"/>
</dbReference>
<sequence length="258" mass="28492">MDTPTAPALTPDRATLRAEMWLVLWISIAASALRSVLSIVESLTRGAPLSSQTQTLVTTYVPDRPWLDVMYQATRIILALIPVLLVVHLLRRSGEGRRAIGLDLGDWRRDLVRGAVMASVIGGAGLALYVTAYHLGFSVRIAAVTTQNSWWTVILLLASAAFNAVLEEVIVLAYFIHRSQQIGWKPWHSVGSSALLRGAYHLYQGFGGFLGNIVMGLIFGTLYRRWGRVMPFLFAHFLIDSVAFIGYDLLAGKISWLP</sequence>
<keyword evidence="1" id="KW-1133">Transmembrane helix</keyword>
<feature type="transmembrane region" description="Helical" evidence="1">
    <location>
        <begin position="111"/>
        <end position="130"/>
    </location>
</feature>
<dbReference type="GO" id="GO:0080120">
    <property type="term" value="P:CAAX-box protein maturation"/>
    <property type="evidence" value="ECO:0007669"/>
    <property type="project" value="UniProtKB-ARBA"/>
</dbReference>
<evidence type="ECO:0000313" key="3">
    <source>
        <dbReference type="EMBL" id="CAB4847010.1"/>
    </source>
</evidence>
<dbReference type="AlphaFoldDB" id="A0A6J7KVX0"/>
<dbReference type="EMBL" id="CAFBND010000132">
    <property type="protein sequence ID" value="CAB4958519.1"/>
    <property type="molecule type" value="Genomic_DNA"/>
</dbReference>
<feature type="transmembrane region" description="Helical" evidence="1">
    <location>
        <begin position="229"/>
        <end position="250"/>
    </location>
</feature>
<organism evidence="4">
    <name type="scientific">freshwater metagenome</name>
    <dbReference type="NCBI Taxonomy" id="449393"/>
    <lineage>
        <taxon>unclassified sequences</taxon>
        <taxon>metagenomes</taxon>
        <taxon>ecological metagenomes</taxon>
    </lineage>
</organism>
<evidence type="ECO:0000313" key="5">
    <source>
        <dbReference type="EMBL" id="CAB5032064.1"/>
    </source>
</evidence>
<gene>
    <name evidence="3" type="ORF">UFOPK3268_00349</name>
    <name evidence="4" type="ORF">UFOPK3752_02123</name>
    <name evidence="5" type="ORF">UFOPK4150_01091</name>
</gene>
<reference evidence="4" key="1">
    <citation type="submission" date="2020-05" db="EMBL/GenBank/DDBJ databases">
        <authorList>
            <person name="Chiriac C."/>
            <person name="Salcher M."/>
            <person name="Ghai R."/>
            <person name="Kavagutti S V."/>
        </authorList>
    </citation>
    <scope>NUCLEOTIDE SEQUENCE</scope>
</reference>
<protein>
    <submittedName>
        <fullName evidence="4">Unannotated protein</fullName>
    </submittedName>
</protein>
<feature type="transmembrane region" description="Helical" evidence="1">
    <location>
        <begin position="150"/>
        <end position="176"/>
    </location>
</feature>
<name>A0A6J7KVX0_9ZZZZ</name>
<dbReference type="Pfam" id="PF02517">
    <property type="entry name" value="Rce1-like"/>
    <property type="match status" value="1"/>
</dbReference>
<dbReference type="InterPro" id="IPR003675">
    <property type="entry name" value="Rce1/LyrA-like_dom"/>
</dbReference>
<dbReference type="GO" id="GO:0004175">
    <property type="term" value="F:endopeptidase activity"/>
    <property type="evidence" value="ECO:0007669"/>
    <property type="project" value="UniProtKB-ARBA"/>
</dbReference>
<dbReference type="EMBL" id="CAFBIZ010000027">
    <property type="protein sequence ID" value="CAB4847010.1"/>
    <property type="molecule type" value="Genomic_DNA"/>
</dbReference>
<keyword evidence="1" id="KW-0472">Membrane</keyword>
<feature type="transmembrane region" description="Helical" evidence="1">
    <location>
        <begin position="69"/>
        <end position="90"/>
    </location>
</feature>
<feature type="transmembrane region" description="Helical" evidence="1">
    <location>
        <begin position="202"/>
        <end position="223"/>
    </location>
</feature>
<feature type="domain" description="CAAX prenyl protease 2/Lysostaphin resistance protein A-like" evidence="2">
    <location>
        <begin position="150"/>
        <end position="241"/>
    </location>
</feature>
<proteinExistence type="predicted"/>
<keyword evidence="1" id="KW-0812">Transmembrane</keyword>